<dbReference type="GO" id="GO:0016887">
    <property type="term" value="F:ATP hydrolysis activity"/>
    <property type="evidence" value="ECO:0007669"/>
    <property type="project" value="TreeGrafter"/>
</dbReference>
<keyword evidence="1" id="KW-0547">Nucleotide-binding</keyword>
<dbReference type="GO" id="GO:0005829">
    <property type="term" value="C:cytosol"/>
    <property type="evidence" value="ECO:0007669"/>
    <property type="project" value="TreeGrafter"/>
</dbReference>
<reference evidence="3" key="1">
    <citation type="submission" date="2018-05" db="EMBL/GenBank/DDBJ databases">
        <authorList>
            <person name="Lanie J.A."/>
            <person name="Ng W.-L."/>
            <person name="Kazmierczak K.M."/>
            <person name="Andrzejewski T.M."/>
            <person name="Davidsen T.M."/>
            <person name="Wayne K.J."/>
            <person name="Tettelin H."/>
            <person name="Glass J.I."/>
            <person name="Rusch D."/>
            <person name="Podicherti R."/>
            <person name="Tsui H.-C.T."/>
            <person name="Winkler M.E."/>
        </authorList>
    </citation>
    <scope>NUCLEOTIDE SEQUENCE</scope>
</reference>
<dbReference type="Pfam" id="PF10609">
    <property type="entry name" value="ParA"/>
    <property type="match status" value="1"/>
</dbReference>
<accession>A0A382EE57</accession>
<dbReference type="SUPFAM" id="SSF52540">
    <property type="entry name" value="P-loop containing nucleoside triphosphate hydrolases"/>
    <property type="match status" value="1"/>
</dbReference>
<protein>
    <submittedName>
        <fullName evidence="3">Uncharacterized protein</fullName>
    </submittedName>
</protein>
<evidence type="ECO:0000313" key="3">
    <source>
        <dbReference type="EMBL" id="SVB49076.1"/>
    </source>
</evidence>
<dbReference type="GO" id="GO:0051782">
    <property type="term" value="P:negative regulation of cell division"/>
    <property type="evidence" value="ECO:0007669"/>
    <property type="project" value="TreeGrafter"/>
</dbReference>
<evidence type="ECO:0000256" key="2">
    <source>
        <dbReference type="ARBA" id="ARBA00022840"/>
    </source>
</evidence>
<evidence type="ECO:0000256" key="1">
    <source>
        <dbReference type="ARBA" id="ARBA00022741"/>
    </source>
</evidence>
<dbReference type="EMBL" id="UINC01044097">
    <property type="protein sequence ID" value="SVB49076.1"/>
    <property type="molecule type" value="Genomic_DNA"/>
</dbReference>
<sequence>MATKVNIIPIGGGKGGIGKSVVSTNLAVGIALSGQKVVLMDGDFGASNLHALLGISHPLYGFQDLFVNNKAPDSLLIETGISNLKFISSAGDNPGSANIDSERVKKIISFIKKLDADTVILDLGPGTSFNVLDFFNISSQGIVMSSPETTSVMKTFSFIRSALFRRMSRQLKNLSALQKLVDHSKPSKTDLETYTVATLRENIKKVDETQIEKLDEIINEFKPAIIINRVRNKKDLLAGNNLVNLVKKYLEIELKYIGYIVESDGVRESAEDMVPFLIKNPQSKPSENLQQIIG</sequence>
<dbReference type="Gene3D" id="3.40.50.300">
    <property type="entry name" value="P-loop containing nucleotide triphosphate hydrolases"/>
    <property type="match status" value="1"/>
</dbReference>
<dbReference type="PANTHER" id="PTHR43384:SF4">
    <property type="entry name" value="CELLULOSE BIOSYNTHESIS PROTEIN BCSQ-RELATED"/>
    <property type="match status" value="1"/>
</dbReference>
<dbReference type="GO" id="GO:0009898">
    <property type="term" value="C:cytoplasmic side of plasma membrane"/>
    <property type="evidence" value="ECO:0007669"/>
    <property type="project" value="TreeGrafter"/>
</dbReference>
<keyword evidence="2" id="KW-0067">ATP-binding</keyword>
<dbReference type="GO" id="GO:0005524">
    <property type="term" value="F:ATP binding"/>
    <property type="evidence" value="ECO:0007669"/>
    <property type="project" value="UniProtKB-KW"/>
</dbReference>
<organism evidence="3">
    <name type="scientific">marine metagenome</name>
    <dbReference type="NCBI Taxonomy" id="408172"/>
    <lineage>
        <taxon>unclassified sequences</taxon>
        <taxon>metagenomes</taxon>
        <taxon>ecological metagenomes</taxon>
    </lineage>
</organism>
<dbReference type="PANTHER" id="PTHR43384">
    <property type="entry name" value="SEPTUM SITE-DETERMINING PROTEIN MIND HOMOLOG, CHLOROPLASTIC-RELATED"/>
    <property type="match status" value="1"/>
</dbReference>
<dbReference type="InterPro" id="IPR033756">
    <property type="entry name" value="YlxH/NBP35"/>
</dbReference>
<feature type="non-terminal residue" evidence="3">
    <location>
        <position position="294"/>
    </location>
</feature>
<dbReference type="InterPro" id="IPR050625">
    <property type="entry name" value="ParA/MinD_ATPase"/>
</dbReference>
<dbReference type="AlphaFoldDB" id="A0A382EE57"/>
<gene>
    <name evidence="3" type="ORF">METZ01_LOCUS201930</name>
</gene>
<dbReference type="InterPro" id="IPR027417">
    <property type="entry name" value="P-loop_NTPase"/>
</dbReference>
<proteinExistence type="predicted"/>
<name>A0A382EE57_9ZZZZ</name>